<dbReference type="InterPro" id="IPR009097">
    <property type="entry name" value="Cyclic_Pdiesterase"/>
</dbReference>
<feature type="active site" description="Proton donor" evidence="2">
    <location>
        <position position="40"/>
    </location>
</feature>
<evidence type="ECO:0000259" key="3">
    <source>
        <dbReference type="Pfam" id="PF02834"/>
    </source>
</evidence>
<dbReference type="InterPro" id="IPR004175">
    <property type="entry name" value="RNA_CPDase"/>
</dbReference>
<evidence type="ECO:0000256" key="2">
    <source>
        <dbReference type="HAMAP-Rule" id="MF_01940"/>
    </source>
</evidence>
<feature type="domain" description="Phosphoesterase HXTX" evidence="3">
    <location>
        <begin position="94"/>
        <end position="179"/>
    </location>
</feature>
<accession>A0A2G9YHV0</accession>
<dbReference type="GO" id="GO:0004113">
    <property type="term" value="F:2',3'-cyclic-nucleotide 3'-phosphodiesterase activity"/>
    <property type="evidence" value="ECO:0007669"/>
    <property type="project" value="InterPro"/>
</dbReference>
<dbReference type="EMBL" id="PCRK01000160">
    <property type="protein sequence ID" value="PIP18810.1"/>
    <property type="molecule type" value="Genomic_DNA"/>
</dbReference>
<reference evidence="4 5" key="1">
    <citation type="submission" date="2017-09" db="EMBL/GenBank/DDBJ databases">
        <title>Depth-based differentiation of microbial function through sediment-hosted aquifers and enrichment of novel symbionts in the deep terrestrial subsurface.</title>
        <authorList>
            <person name="Probst A.J."/>
            <person name="Ladd B."/>
            <person name="Jarett J.K."/>
            <person name="Geller-Mcgrath D.E."/>
            <person name="Sieber C.M."/>
            <person name="Emerson J.B."/>
            <person name="Anantharaman K."/>
            <person name="Thomas B.C."/>
            <person name="Malmstrom R."/>
            <person name="Stieglmeier M."/>
            <person name="Klingl A."/>
            <person name="Woyke T."/>
            <person name="Ryan C.M."/>
            <person name="Banfield J.F."/>
        </authorList>
    </citation>
    <scope>NUCLEOTIDE SEQUENCE [LARGE SCALE GENOMIC DNA]</scope>
    <source>
        <strain evidence="4">CG23_combo_of_CG06-09_8_20_14_all_41_10</strain>
    </source>
</reference>
<evidence type="ECO:0000256" key="1">
    <source>
        <dbReference type="ARBA" id="ARBA00022801"/>
    </source>
</evidence>
<dbReference type="NCBIfam" id="TIGR02258">
    <property type="entry name" value="2_5_ligase"/>
    <property type="match status" value="1"/>
</dbReference>
<dbReference type="PANTHER" id="PTHR35561">
    <property type="entry name" value="RNA 2',3'-CYCLIC PHOSPHODIESTERASE"/>
    <property type="match status" value="1"/>
</dbReference>
<dbReference type="EC" id="3.1.4.58" evidence="2"/>
<feature type="short sequence motif" description="HXTX 2" evidence="2">
    <location>
        <begin position="127"/>
        <end position="130"/>
    </location>
</feature>
<dbReference type="SUPFAM" id="SSF55144">
    <property type="entry name" value="LigT-like"/>
    <property type="match status" value="1"/>
</dbReference>
<gene>
    <name evidence="4" type="ORF">COX41_06220</name>
</gene>
<dbReference type="AlphaFoldDB" id="A0A2G9YHV0"/>
<proteinExistence type="inferred from homology"/>
<evidence type="ECO:0000313" key="4">
    <source>
        <dbReference type="EMBL" id="PIP18810.1"/>
    </source>
</evidence>
<comment type="function">
    <text evidence="2">Hydrolyzes RNA 2',3'-cyclic phosphodiester to an RNA 2'-phosphomonoester.</text>
</comment>
<sequence>MRTFIAIELPEDIKDRLGRLQDKLRKCGADVKWVEPENIHLTLKFLGERDDKKIAKISEIVAETAKNHLPFLAHITSVGAFPKIDYPRVIWVGVEQGDAETKKIAQELEEKIATVGIPKEDRPFSSHITIGRTRSPKNREKLVASLKNYVENLAGENLEFTVGKITLFKSTLAPSGPVYEALKEITLTTT</sequence>
<comment type="similarity">
    <text evidence="2">Belongs to the 2H phosphoesterase superfamily. ThpR family.</text>
</comment>
<comment type="catalytic activity">
    <reaction evidence="2">
        <text>a 3'-end 2',3'-cyclophospho-ribonucleotide-RNA + H2O = a 3'-end 2'-phospho-ribonucleotide-RNA + H(+)</text>
        <dbReference type="Rhea" id="RHEA:11828"/>
        <dbReference type="Rhea" id="RHEA-COMP:10464"/>
        <dbReference type="Rhea" id="RHEA-COMP:17353"/>
        <dbReference type="ChEBI" id="CHEBI:15377"/>
        <dbReference type="ChEBI" id="CHEBI:15378"/>
        <dbReference type="ChEBI" id="CHEBI:83064"/>
        <dbReference type="ChEBI" id="CHEBI:173113"/>
        <dbReference type="EC" id="3.1.4.58"/>
    </reaction>
</comment>
<dbReference type="Gene3D" id="3.90.1140.10">
    <property type="entry name" value="Cyclic phosphodiesterase"/>
    <property type="match status" value="1"/>
</dbReference>
<organism evidence="4 5">
    <name type="scientific">Candidatus Sherwoodlollariibacterium unditelluris</name>
    <dbReference type="NCBI Taxonomy" id="1974757"/>
    <lineage>
        <taxon>Bacteria</taxon>
        <taxon>Pseudomonadati</taxon>
        <taxon>Candidatus Omnitrophota</taxon>
        <taxon>Candidatus Sherwoodlollariibacterium</taxon>
    </lineage>
</organism>
<dbReference type="Pfam" id="PF02834">
    <property type="entry name" value="LigT_PEase"/>
    <property type="match status" value="2"/>
</dbReference>
<keyword evidence="1 2" id="KW-0378">Hydrolase</keyword>
<evidence type="ECO:0000313" key="5">
    <source>
        <dbReference type="Proteomes" id="UP000231292"/>
    </source>
</evidence>
<dbReference type="PANTHER" id="PTHR35561:SF1">
    <property type="entry name" value="RNA 2',3'-CYCLIC PHOSPHODIESTERASE"/>
    <property type="match status" value="1"/>
</dbReference>
<comment type="caution">
    <text evidence="4">The sequence shown here is derived from an EMBL/GenBank/DDBJ whole genome shotgun (WGS) entry which is preliminary data.</text>
</comment>
<dbReference type="GO" id="GO:0008664">
    <property type="term" value="F:RNA 2',3'-cyclic 3'-phosphodiesterase activity"/>
    <property type="evidence" value="ECO:0007669"/>
    <property type="project" value="UniProtKB-EC"/>
</dbReference>
<name>A0A2G9YHV0_9BACT</name>
<feature type="active site" description="Proton acceptor" evidence="2">
    <location>
        <position position="127"/>
    </location>
</feature>
<dbReference type="InterPro" id="IPR014051">
    <property type="entry name" value="Phosphoesterase_HXTX"/>
</dbReference>
<feature type="short sequence motif" description="HXTX 1" evidence="2">
    <location>
        <begin position="40"/>
        <end position="43"/>
    </location>
</feature>
<feature type="domain" description="Phosphoesterase HXTX" evidence="3">
    <location>
        <begin position="7"/>
        <end position="91"/>
    </location>
</feature>
<protein>
    <recommendedName>
        <fullName evidence="2">RNA 2',3'-cyclic phosphodiesterase</fullName>
        <shortName evidence="2">RNA 2',3'-CPDase</shortName>
        <ecNumber evidence="2">3.1.4.58</ecNumber>
    </recommendedName>
</protein>
<dbReference type="Proteomes" id="UP000231292">
    <property type="component" value="Unassembled WGS sequence"/>
</dbReference>
<dbReference type="HAMAP" id="MF_01940">
    <property type="entry name" value="RNA_CPDase"/>
    <property type="match status" value="1"/>
</dbReference>